<proteinExistence type="predicted"/>
<keyword evidence="1" id="KW-0175">Coiled coil</keyword>
<feature type="coiled-coil region" evidence="1">
    <location>
        <begin position="109"/>
        <end position="143"/>
    </location>
</feature>
<keyword evidence="5" id="KW-1185">Reference proteome</keyword>
<accession>A0A8B9V5R9</accession>
<feature type="compositionally biased region" description="Polar residues" evidence="2">
    <location>
        <begin position="1"/>
        <end position="18"/>
    </location>
</feature>
<feature type="region of interest" description="Disordered" evidence="2">
    <location>
        <begin position="1"/>
        <end position="101"/>
    </location>
</feature>
<dbReference type="Pfam" id="PF12130">
    <property type="entry name" value="bMERB_dom"/>
    <property type="match status" value="1"/>
</dbReference>
<evidence type="ECO:0000256" key="2">
    <source>
        <dbReference type="SAM" id="MobiDB-lite"/>
    </source>
</evidence>
<dbReference type="PROSITE" id="PS51848">
    <property type="entry name" value="BMERB"/>
    <property type="match status" value="1"/>
</dbReference>
<dbReference type="SMART" id="SM01203">
    <property type="entry name" value="DUF3585"/>
    <property type="match status" value="1"/>
</dbReference>
<dbReference type="AlphaFoldDB" id="A0A8B9V5R9"/>
<feature type="compositionally biased region" description="Basic and acidic residues" evidence="2">
    <location>
        <begin position="249"/>
        <end position="262"/>
    </location>
</feature>
<dbReference type="InterPro" id="IPR050540">
    <property type="entry name" value="F-actin_Monoox_Mical"/>
</dbReference>
<evidence type="ECO:0000313" key="4">
    <source>
        <dbReference type="Ensembl" id="ENSAZOP00000018719.1"/>
    </source>
</evidence>
<dbReference type="InterPro" id="IPR022735">
    <property type="entry name" value="bMERB_dom"/>
</dbReference>
<reference evidence="4" key="1">
    <citation type="submission" date="2025-08" db="UniProtKB">
        <authorList>
            <consortium name="Ensembl"/>
        </authorList>
    </citation>
    <scope>IDENTIFICATION</scope>
</reference>
<reference evidence="4" key="2">
    <citation type="submission" date="2025-09" db="UniProtKB">
        <authorList>
            <consortium name="Ensembl"/>
        </authorList>
    </citation>
    <scope>IDENTIFICATION</scope>
</reference>
<name>A0A8B9V5R9_9AVES</name>
<evidence type="ECO:0000313" key="5">
    <source>
        <dbReference type="Proteomes" id="UP000694549"/>
    </source>
</evidence>
<feature type="region of interest" description="Disordered" evidence="2">
    <location>
        <begin position="231"/>
        <end position="262"/>
    </location>
</feature>
<dbReference type="Proteomes" id="UP000694549">
    <property type="component" value="Unplaced"/>
</dbReference>
<dbReference type="PANTHER" id="PTHR23167">
    <property type="entry name" value="CALPONIN HOMOLOGY DOMAIN-CONTAINING PROTEIN DDB_G0272472-RELATED"/>
    <property type="match status" value="1"/>
</dbReference>
<dbReference type="Ensembl" id="ENSAZOT00000020112.1">
    <property type="protein sequence ID" value="ENSAZOP00000018719.1"/>
    <property type="gene ID" value="ENSAZOG00000012163.1"/>
</dbReference>
<evidence type="ECO:0000259" key="3">
    <source>
        <dbReference type="PROSITE" id="PS51848"/>
    </source>
</evidence>
<sequence>APHASRSISAGSLKTSPNRLPPKPPAGASPTPILLASDGGAGSPKPPSSPKPQLKSSCKENPFNRKPSPAASPSAKKPPKGSKPARPPAPGHGFPLIKRKVQTDQYIPEEDIYGEMDAIEHQLDQLEHRGVALEEKLRSAENGSPEDSLLVDWFKLIHEKHMLVRHESELIYIFKQQNLEQRQADVEYELRCLLNKPEKDWTEEDRVREQVLMQELVTIIEQRNAIETEAEGKKKGKFKPMKVLKLLGNKHDSKSKSPKEKS</sequence>
<dbReference type="PANTHER" id="PTHR23167:SF89">
    <property type="entry name" value="MICAL-LIKE PROTEIN 1"/>
    <property type="match status" value="1"/>
</dbReference>
<protein>
    <recommendedName>
        <fullName evidence="3">BMERB domain-containing protein</fullName>
    </recommendedName>
</protein>
<feature type="compositionally biased region" description="Low complexity" evidence="2">
    <location>
        <begin position="65"/>
        <end position="75"/>
    </location>
</feature>
<organism evidence="4 5">
    <name type="scientific">Anas zonorhyncha</name>
    <name type="common">Eastern spot-billed duck</name>
    <dbReference type="NCBI Taxonomy" id="75864"/>
    <lineage>
        <taxon>Eukaryota</taxon>
        <taxon>Metazoa</taxon>
        <taxon>Chordata</taxon>
        <taxon>Craniata</taxon>
        <taxon>Vertebrata</taxon>
        <taxon>Euteleostomi</taxon>
        <taxon>Archelosauria</taxon>
        <taxon>Archosauria</taxon>
        <taxon>Dinosauria</taxon>
        <taxon>Saurischia</taxon>
        <taxon>Theropoda</taxon>
        <taxon>Coelurosauria</taxon>
        <taxon>Aves</taxon>
        <taxon>Neognathae</taxon>
        <taxon>Galloanserae</taxon>
        <taxon>Anseriformes</taxon>
        <taxon>Anatidae</taxon>
        <taxon>Anatinae</taxon>
        <taxon>Anas</taxon>
    </lineage>
</organism>
<evidence type="ECO:0000256" key="1">
    <source>
        <dbReference type="SAM" id="Coils"/>
    </source>
</evidence>
<feature type="domain" description="BMERB" evidence="3">
    <location>
        <begin position="99"/>
        <end position="231"/>
    </location>
</feature>